<dbReference type="GO" id="GO:0016607">
    <property type="term" value="C:nuclear speck"/>
    <property type="evidence" value="ECO:0007669"/>
    <property type="project" value="UniProtKB-SubCell"/>
</dbReference>
<evidence type="ECO:0000256" key="3">
    <source>
        <dbReference type="ARBA" id="ARBA00022976"/>
    </source>
</evidence>
<keyword evidence="3" id="KW-0914">Notch signaling pathway</keyword>
<protein>
    <submittedName>
        <fullName evidence="10">Mastermind like transcriptional coactivator 1</fullName>
    </submittedName>
</protein>
<evidence type="ECO:0000313" key="11">
    <source>
        <dbReference type="Proteomes" id="UP000694620"/>
    </source>
</evidence>
<feature type="region of interest" description="Disordered" evidence="8">
    <location>
        <begin position="828"/>
        <end position="911"/>
    </location>
</feature>
<organism evidence="10 11">
    <name type="scientific">Erpetoichthys calabaricus</name>
    <name type="common">Rope fish</name>
    <name type="synonym">Calamoichthys calabaricus</name>
    <dbReference type="NCBI Taxonomy" id="27687"/>
    <lineage>
        <taxon>Eukaryota</taxon>
        <taxon>Metazoa</taxon>
        <taxon>Chordata</taxon>
        <taxon>Craniata</taxon>
        <taxon>Vertebrata</taxon>
        <taxon>Euteleostomi</taxon>
        <taxon>Actinopterygii</taxon>
        <taxon>Polypteriformes</taxon>
        <taxon>Polypteridae</taxon>
        <taxon>Erpetoichthys</taxon>
    </lineage>
</organism>
<evidence type="ECO:0000259" key="9">
    <source>
        <dbReference type="SMART" id="SM01275"/>
    </source>
</evidence>
<feature type="region of interest" description="Disordered" evidence="8">
    <location>
        <begin position="58"/>
        <end position="103"/>
    </location>
</feature>
<feature type="compositionally biased region" description="Polar residues" evidence="8">
    <location>
        <begin position="899"/>
        <end position="911"/>
    </location>
</feature>
<comment type="subcellular location">
    <subcellularLocation>
        <location evidence="1">Nucleus speckle</location>
    </subcellularLocation>
</comment>
<dbReference type="InterPro" id="IPR048455">
    <property type="entry name" value="MAML1_3_TAD2"/>
</dbReference>
<reference evidence="10" key="3">
    <citation type="submission" date="2025-09" db="UniProtKB">
        <authorList>
            <consortium name="Ensembl"/>
        </authorList>
    </citation>
    <scope>IDENTIFICATION</scope>
</reference>
<feature type="region of interest" description="Disordered" evidence="8">
    <location>
        <begin position="624"/>
        <end position="652"/>
    </location>
</feature>
<feature type="compositionally biased region" description="Basic residues" evidence="8">
    <location>
        <begin position="61"/>
        <end position="70"/>
    </location>
</feature>
<evidence type="ECO:0000256" key="2">
    <source>
        <dbReference type="ARBA" id="ARBA00008081"/>
    </source>
</evidence>
<dbReference type="Pfam" id="PF09596">
    <property type="entry name" value="MamL-1"/>
    <property type="match status" value="1"/>
</dbReference>
<dbReference type="GO" id="GO:0003713">
    <property type="term" value="F:transcription coactivator activity"/>
    <property type="evidence" value="ECO:0007669"/>
    <property type="project" value="InterPro"/>
</dbReference>
<dbReference type="Proteomes" id="UP000694620">
    <property type="component" value="Chromosome 11"/>
</dbReference>
<dbReference type="AlphaFoldDB" id="A0A8C4SE83"/>
<feature type="region of interest" description="Disordered" evidence="8">
    <location>
        <begin position="278"/>
        <end position="430"/>
    </location>
</feature>
<keyword evidence="6" id="KW-0804">Transcription</keyword>
<keyword evidence="4" id="KW-0805">Transcription regulation</keyword>
<keyword evidence="7" id="KW-0539">Nucleus</keyword>
<dbReference type="PANTHER" id="PTHR15692:SF19">
    <property type="entry name" value="MASTERMIND-LIKE PROTEIN 1"/>
    <property type="match status" value="1"/>
</dbReference>
<reference evidence="10" key="1">
    <citation type="submission" date="2021-06" db="EMBL/GenBank/DDBJ databases">
        <authorList>
            <consortium name="Wellcome Sanger Institute Data Sharing"/>
        </authorList>
    </citation>
    <scope>NUCLEOTIDE SEQUENCE [LARGE SCALE GENOMIC DNA]</scope>
</reference>
<dbReference type="Ensembl" id="ENSECRT00000015349.1">
    <property type="protein sequence ID" value="ENSECRP00000015082.1"/>
    <property type="gene ID" value="ENSECRG00000010061.1"/>
</dbReference>
<reference evidence="10" key="2">
    <citation type="submission" date="2025-08" db="UniProtKB">
        <authorList>
            <consortium name="Ensembl"/>
        </authorList>
    </citation>
    <scope>IDENTIFICATION</scope>
</reference>
<feature type="compositionally biased region" description="Low complexity" evidence="8">
    <location>
        <begin position="862"/>
        <end position="886"/>
    </location>
</feature>
<dbReference type="InterPro" id="IPR046370">
    <property type="entry name" value="MAML_N_sf"/>
</dbReference>
<dbReference type="InterPro" id="IPR019082">
    <property type="entry name" value="Mastermind-like_N"/>
</dbReference>
<feature type="compositionally biased region" description="Low complexity" evidence="8">
    <location>
        <begin position="375"/>
        <end position="398"/>
    </location>
</feature>
<comment type="similarity">
    <text evidence="2">Belongs to the mastermind family.</text>
</comment>
<sequence length="960" mass="104777">MMADYVVPRHSAVMERLRRRIELCRRHHNSCESRYESTALERLEIERQHTFALHQRCLQTKAKRASKHRQPPQPAADQVGARGTTGGGAASDLPESGTGEQSRNITLLALQETVKRKLENAASPVNGDQVGSAFGDGFTVTKKIRLESQLGSANGTSSCLPPVSPLHPLDNKVVGNDERLIHNGKPGLGLDRLNGKSSTSVSDSGLGVGRDLDDTFLLKEFKQEPVDDILPCMLPSGGSMPSNLISDLNLDELEWKELIEELNRSVPDEDMQDIFNNFEDRKDTDTVTPSVPTTQDTVTIKTEFSPASVAFDQELRTDSPQARPRSSGPPLHTTNTTNTNAASPALPNSHSTQPQRQLPQNVMLPAPSSKDLSPAQQLQQLAAQKQRTQLLQNQQPPQKFHPPKWPQSASSQNPLGSSFSEKPPNTSVYQQNNGKQLLLQPNVPNKSSPKTVTNSYIHNTAHSSMIGHAAASLSQSSVNSQPPRLDYRNTKPLSHYEMDHGQSTTPPTQSKSSMLAFMQEQQRRQQIANLADKQKPGLQYSPLVASHQEQNSAQMVPRVPGSVPGPGGGMGTQPPAPSIVSNHSSAAYLSNHQQAAVLKQRQQMQLMEHRKQLLIERHQLIEQEKQRQQQEQQLQRHLTRPPPQYQGQPTNAYQNQVGQFPAAVNNLPPQAAGNQRMYQQAQGIIQQASVPSSVAPTSNQPDMGGHAYSNLQSVQSNMYNNMGTAVNQLHPHSTPQGPLSSGQLQRPTMGLAQSTSISAAYGQNMLSASALTAQQQQHLKAAGNQAVAKPQMTRMPNTWSHQNIQNMGSSGLAPFSGNTGFHLQAQHSKMTNQPFSPSALASNQPIPTMNSVVTGQMMPTLPQQRTSQAPPAPPQSQSQQMVTSSMNPPVADMSGFGPTPNQSNPHCSQGFQVRANNPEVTFGYGLQNLSADGDLMDTLLKNRTTEEWMNDLDELLGAQH</sequence>
<dbReference type="Pfam" id="PF20801">
    <property type="entry name" value="MAML1_3_TAD2"/>
    <property type="match status" value="1"/>
</dbReference>
<dbReference type="GeneID" id="114660346"/>
<evidence type="ECO:0000313" key="10">
    <source>
        <dbReference type="Ensembl" id="ENSECRP00000015082.1"/>
    </source>
</evidence>
<feature type="compositionally biased region" description="Polar residues" evidence="8">
    <location>
        <begin position="407"/>
        <end position="430"/>
    </location>
</feature>
<feature type="domain" description="Neurogenic mastermind-like N-terminal" evidence="9">
    <location>
        <begin position="8"/>
        <end position="67"/>
    </location>
</feature>
<name>A0A8C4SE83_ERPCA</name>
<feature type="compositionally biased region" description="Polar residues" evidence="8">
    <location>
        <begin position="346"/>
        <end position="360"/>
    </location>
</feature>
<keyword evidence="5" id="KW-0010">Activator</keyword>
<gene>
    <name evidence="10" type="primary">MAML1</name>
    <name evidence="10" type="synonym">maml1</name>
</gene>
<evidence type="ECO:0000256" key="6">
    <source>
        <dbReference type="ARBA" id="ARBA00023163"/>
    </source>
</evidence>
<dbReference type="GeneTree" id="ENSGT00950000183201"/>
<evidence type="ECO:0000256" key="8">
    <source>
        <dbReference type="SAM" id="MobiDB-lite"/>
    </source>
</evidence>
<evidence type="ECO:0000256" key="4">
    <source>
        <dbReference type="ARBA" id="ARBA00023015"/>
    </source>
</evidence>
<proteinExistence type="inferred from homology"/>
<accession>A0A8C4SE83</accession>
<dbReference type="InterPro" id="IPR046369">
    <property type="entry name" value="MAML1-3"/>
</dbReference>
<dbReference type="OrthoDB" id="5982619at2759"/>
<dbReference type="PANTHER" id="PTHR15692">
    <property type="entry name" value="MASTERMIND-LIKE"/>
    <property type="match status" value="1"/>
</dbReference>
<dbReference type="SMART" id="SM01275">
    <property type="entry name" value="MamL-1"/>
    <property type="match status" value="1"/>
</dbReference>
<feature type="compositionally biased region" description="Polar residues" evidence="8">
    <location>
        <begin position="828"/>
        <end position="854"/>
    </location>
</feature>
<keyword evidence="11" id="KW-1185">Reference proteome</keyword>
<dbReference type="Gene3D" id="6.10.250.970">
    <property type="match status" value="1"/>
</dbReference>
<dbReference type="RefSeq" id="XP_028668820.1">
    <property type="nucleotide sequence ID" value="XM_028812987.2"/>
</dbReference>
<feature type="compositionally biased region" description="Low complexity" evidence="8">
    <location>
        <begin position="286"/>
        <end position="299"/>
    </location>
</feature>
<evidence type="ECO:0000256" key="5">
    <source>
        <dbReference type="ARBA" id="ARBA00023159"/>
    </source>
</evidence>
<dbReference type="GO" id="GO:0007221">
    <property type="term" value="P:positive regulation of transcription of Notch receptor target"/>
    <property type="evidence" value="ECO:0007669"/>
    <property type="project" value="InterPro"/>
</dbReference>
<evidence type="ECO:0000256" key="1">
    <source>
        <dbReference type="ARBA" id="ARBA00004324"/>
    </source>
</evidence>
<evidence type="ECO:0000256" key="7">
    <source>
        <dbReference type="ARBA" id="ARBA00023242"/>
    </source>
</evidence>